<gene>
    <name evidence="1" type="ORF">CfE428DRAFT_1204</name>
</gene>
<comment type="caution">
    <text evidence="1">The sequence shown here is derived from an EMBL/GenBank/DDBJ whole genome shotgun (WGS) entry which is preliminary data.</text>
</comment>
<dbReference type="RefSeq" id="WP_006978530.1">
    <property type="nucleotide sequence ID" value="NZ_ABVL01000003.1"/>
</dbReference>
<name>B4CXB3_9BACT</name>
<dbReference type="STRING" id="497964.CfE428DRAFT_1204"/>
<evidence type="ECO:0000313" key="2">
    <source>
        <dbReference type="Proteomes" id="UP000005824"/>
    </source>
</evidence>
<dbReference type="AlphaFoldDB" id="B4CXB3"/>
<dbReference type="EMBL" id="ABVL01000003">
    <property type="protein sequence ID" value="EDY20911.1"/>
    <property type="molecule type" value="Genomic_DNA"/>
</dbReference>
<protein>
    <recommendedName>
        <fullName evidence="3">IrrE N-terminal-like domain-containing protein</fullName>
    </recommendedName>
</protein>
<sequence length="326" mass="37095">MAEAMAAIGLLPPNYPLREKYIDLLSEQVAAFYDQHAHKLFMYEDATLENAQNRVVLAHELTHALQDQHFGLKRMPLEIKNDDDKAEAASALVEGDATLVMSEYMMKNMSKQMFKDSMVASFTQNMKQLETAPRYLREMLVFPYLRGQEFCSALYGRGGYEEIDKAYAHPPSSTAQILHPEKYLANPPEEPIVVEWHDLQVKGHAPTADNVVGEMGTRILFAEWVDAMTGETAAAGWRGDRYLYYADGEALVWKTIWASAKDATEFFEAEKQLLEKRFKPVNARRSERSYEADAPRVLRLHQTDANEVILIDTPHADWAETLGAFR</sequence>
<organism evidence="1 2">
    <name type="scientific">Chthoniobacter flavus Ellin428</name>
    <dbReference type="NCBI Taxonomy" id="497964"/>
    <lineage>
        <taxon>Bacteria</taxon>
        <taxon>Pseudomonadati</taxon>
        <taxon>Verrucomicrobiota</taxon>
        <taxon>Spartobacteria</taxon>
        <taxon>Chthoniobacterales</taxon>
        <taxon>Chthoniobacteraceae</taxon>
        <taxon>Chthoniobacter</taxon>
    </lineage>
</organism>
<dbReference type="eggNOG" id="COG2856">
    <property type="taxonomic scope" value="Bacteria"/>
</dbReference>
<dbReference type="Proteomes" id="UP000005824">
    <property type="component" value="Unassembled WGS sequence"/>
</dbReference>
<keyword evidence="2" id="KW-1185">Reference proteome</keyword>
<proteinExistence type="predicted"/>
<accession>B4CXB3</accession>
<dbReference type="InParanoid" id="B4CXB3"/>
<reference evidence="1 2" key="1">
    <citation type="journal article" date="2011" name="J. Bacteriol.">
        <title>Genome sequence of Chthoniobacter flavus Ellin428, an aerobic heterotrophic soil bacterium.</title>
        <authorList>
            <person name="Kant R."/>
            <person name="van Passel M.W."/>
            <person name="Palva A."/>
            <person name="Lucas S."/>
            <person name="Lapidus A."/>
            <person name="Glavina Del Rio T."/>
            <person name="Dalin E."/>
            <person name="Tice H."/>
            <person name="Bruce D."/>
            <person name="Goodwin L."/>
            <person name="Pitluck S."/>
            <person name="Larimer F.W."/>
            <person name="Land M.L."/>
            <person name="Hauser L."/>
            <person name="Sangwan P."/>
            <person name="de Vos W.M."/>
            <person name="Janssen P.H."/>
            <person name="Smidt H."/>
        </authorList>
    </citation>
    <scope>NUCLEOTIDE SEQUENCE [LARGE SCALE GENOMIC DNA]</scope>
    <source>
        <strain evidence="1 2">Ellin428</strain>
    </source>
</reference>
<evidence type="ECO:0000313" key="1">
    <source>
        <dbReference type="EMBL" id="EDY20911.1"/>
    </source>
</evidence>
<evidence type="ECO:0008006" key="3">
    <source>
        <dbReference type="Google" id="ProtNLM"/>
    </source>
</evidence>